<keyword evidence="3 9" id="KW-0547">Nucleotide-binding</keyword>
<keyword evidence="2 9" id="KW-0436">Ligase</keyword>
<dbReference type="GO" id="GO:0000166">
    <property type="term" value="F:nucleotide binding"/>
    <property type="evidence" value="ECO:0007669"/>
    <property type="project" value="UniProtKB-KW"/>
</dbReference>
<reference evidence="12 13" key="1">
    <citation type="journal article" date="2019" name="Nat. Microbiol.">
        <title>Mediterranean grassland soil C-N compound turnover is dependent on rainfall and depth, and is mediated by genomically divergent microorganisms.</title>
        <authorList>
            <person name="Diamond S."/>
            <person name="Andeer P.F."/>
            <person name="Li Z."/>
            <person name="Crits-Christoph A."/>
            <person name="Burstein D."/>
            <person name="Anantharaman K."/>
            <person name="Lane K.R."/>
            <person name="Thomas B.C."/>
            <person name="Pan C."/>
            <person name="Northen T.R."/>
            <person name="Banfield J.F."/>
        </authorList>
    </citation>
    <scope>NUCLEOTIDE SEQUENCE [LARGE SCALE GENOMIC DNA]</scope>
    <source>
        <strain evidence="12">NP_3</strain>
    </source>
</reference>
<dbReference type="Pfam" id="PF00501">
    <property type="entry name" value="AMP-binding"/>
    <property type="match status" value="1"/>
</dbReference>
<gene>
    <name evidence="12" type="ORF">E6H00_03860</name>
</gene>
<dbReference type="PANTHER" id="PTHR43439:SF1">
    <property type="entry name" value="PHENYLACETATE-COENZYME A LIGASE"/>
    <property type="match status" value="1"/>
</dbReference>
<accession>A0A537K700</accession>
<dbReference type="Gene3D" id="3.30.300.30">
    <property type="match status" value="1"/>
</dbReference>
<dbReference type="GO" id="GO:0010124">
    <property type="term" value="P:phenylacetate catabolic process"/>
    <property type="evidence" value="ECO:0007669"/>
    <property type="project" value="UniProtKB-UniRule"/>
</dbReference>
<dbReference type="GO" id="GO:0047475">
    <property type="term" value="F:phenylacetate-CoA ligase activity"/>
    <property type="evidence" value="ECO:0007669"/>
    <property type="project" value="UniProtKB-EC"/>
</dbReference>
<dbReference type="EC" id="6.2.1.30" evidence="6 9"/>
<evidence type="ECO:0000256" key="8">
    <source>
        <dbReference type="ARBA" id="ARBA00075111"/>
    </source>
</evidence>
<dbReference type="InterPro" id="IPR028154">
    <property type="entry name" value="AMP-dep_Lig_C"/>
</dbReference>
<dbReference type="AlphaFoldDB" id="A0A537K700"/>
<dbReference type="Gene3D" id="3.40.50.12780">
    <property type="entry name" value="N-terminal domain of ligase-like"/>
    <property type="match status" value="1"/>
</dbReference>
<comment type="catalytic activity">
    <reaction evidence="9">
        <text>2-phenylacetate + ATP + CoA = phenylacetyl-CoA + AMP + diphosphate</text>
        <dbReference type="Rhea" id="RHEA:20956"/>
        <dbReference type="ChEBI" id="CHEBI:18401"/>
        <dbReference type="ChEBI" id="CHEBI:30616"/>
        <dbReference type="ChEBI" id="CHEBI:33019"/>
        <dbReference type="ChEBI" id="CHEBI:57287"/>
        <dbReference type="ChEBI" id="CHEBI:57390"/>
        <dbReference type="ChEBI" id="CHEBI:456215"/>
        <dbReference type="EC" id="6.2.1.30"/>
    </reaction>
</comment>
<comment type="pathway">
    <text evidence="4 9">Aromatic compound metabolism; phenylacetate degradation.</text>
</comment>
<evidence type="ECO:0000259" key="11">
    <source>
        <dbReference type="Pfam" id="PF14535"/>
    </source>
</evidence>
<feature type="domain" description="AMP-dependent synthetase/ligase" evidence="10">
    <location>
        <begin position="70"/>
        <end position="276"/>
    </location>
</feature>
<evidence type="ECO:0000256" key="3">
    <source>
        <dbReference type="ARBA" id="ARBA00022741"/>
    </source>
</evidence>
<comment type="similarity">
    <text evidence="5 9">Belongs to the phenylacetyl-CoA ligase family.</text>
</comment>
<evidence type="ECO:0000313" key="13">
    <source>
        <dbReference type="Proteomes" id="UP000318509"/>
    </source>
</evidence>
<comment type="caution">
    <text evidence="12">The sequence shown here is derived from an EMBL/GenBank/DDBJ whole genome shotgun (WGS) entry which is preliminary data.</text>
</comment>
<evidence type="ECO:0000256" key="9">
    <source>
        <dbReference type="PIRNR" id="PIRNR006444"/>
    </source>
</evidence>
<evidence type="ECO:0000256" key="5">
    <source>
        <dbReference type="ARBA" id="ARBA00061566"/>
    </source>
</evidence>
<dbReference type="InterPro" id="IPR042099">
    <property type="entry name" value="ANL_N_sf"/>
</dbReference>
<evidence type="ECO:0000313" key="12">
    <source>
        <dbReference type="EMBL" id="TMI91520.1"/>
    </source>
</evidence>
<evidence type="ECO:0000256" key="2">
    <source>
        <dbReference type="ARBA" id="ARBA00022598"/>
    </source>
</evidence>
<organism evidence="12 13">
    <name type="scientific">Candidatus Segetimicrobium genomatis</name>
    <dbReference type="NCBI Taxonomy" id="2569760"/>
    <lineage>
        <taxon>Bacteria</taxon>
        <taxon>Bacillati</taxon>
        <taxon>Candidatus Sysuimicrobiota</taxon>
        <taxon>Candidatus Sysuimicrobiia</taxon>
        <taxon>Candidatus Sysuimicrobiales</taxon>
        <taxon>Candidatus Segetimicrobiaceae</taxon>
        <taxon>Candidatus Segetimicrobium</taxon>
    </lineage>
</organism>
<dbReference type="InterPro" id="IPR011880">
    <property type="entry name" value="PA_CoA_ligase"/>
</dbReference>
<evidence type="ECO:0000256" key="1">
    <source>
        <dbReference type="ARBA" id="ARBA00011245"/>
    </source>
</evidence>
<dbReference type="UniPathway" id="UPA00930"/>
<dbReference type="InterPro" id="IPR000873">
    <property type="entry name" value="AMP-dep_synth/lig_dom"/>
</dbReference>
<feature type="domain" description="AMP-dependent ligase C-terminal" evidence="11">
    <location>
        <begin position="326"/>
        <end position="425"/>
    </location>
</feature>
<name>A0A537K700_9BACT</name>
<dbReference type="FunFam" id="3.40.50.12780:FF:000016">
    <property type="entry name" value="Phenylacetate-coenzyme A ligase"/>
    <property type="match status" value="1"/>
</dbReference>
<proteinExistence type="inferred from homology"/>
<dbReference type="CDD" id="cd05913">
    <property type="entry name" value="PaaK"/>
    <property type="match status" value="1"/>
</dbReference>
<dbReference type="InterPro" id="IPR045851">
    <property type="entry name" value="AMP-bd_C_sf"/>
</dbReference>
<comment type="function">
    <text evidence="9">Catalyzes the activation of phenylacetic acid (PA) to phenylacetyl-CoA (PA-CoA).</text>
</comment>
<evidence type="ECO:0000256" key="6">
    <source>
        <dbReference type="ARBA" id="ARBA00066629"/>
    </source>
</evidence>
<dbReference type="Proteomes" id="UP000318509">
    <property type="component" value="Unassembled WGS sequence"/>
</dbReference>
<evidence type="ECO:0000259" key="10">
    <source>
        <dbReference type="Pfam" id="PF00501"/>
    </source>
</evidence>
<dbReference type="InterPro" id="IPR051414">
    <property type="entry name" value="Adenylate-forming_Reductase"/>
</dbReference>
<dbReference type="PIRSF" id="PIRSF006444">
    <property type="entry name" value="PaaK"/>
    <property type="match status" value="1"/>
</dbReference>
<dbReference type="EMBL" id="VBAK01000091">
    <property type="protein sequence ID" value="TMI91520.1"/>
    <property type="molecule type" value="Genomic_DNA"/>
</dbReference>
<comment type="subunit">
    <text evidence="1">Monomer.</text>
</comment>
<dbReference type="SUPFAM" id="SSF56801">
    <property type="entry name" value="Acetyl-CoA synthetase-like"/>
    <property type="match status" value="1"/>
</dbReference>
<evidence type="ECO:0000256" key="7">
    <source>
        <dbReference type="ARBA" id="ARBA00068695"/>
    </source>
</evidence>
<dbReference type="Pfam" id="PF14535">
    <property type="entry name" value="AMP-binding_C_2"/>
    <property type="match status" value="1"/>
</dbReference>
<sequence length="427" mass="47087">MPRGDLAGLQVSRLQALVRRVDERVPFYRQAFERAGVRSEQIRTLDDIRRLPWTRKTDLRDHYPFGLFAVPRDQVARLHASSGTTGKPTVVGYTRADVQMWAEVCARCLAASGGRPGDVFHNAYGYGLFTGGLGMHYGAELLGMTVVPVSGGNTERQLLLIQDFQPRVIACTPSYMLTLAEAALARGLDPRRLPLRFAVLGAEPWTEAMRRQIERLLPVRAINIYGLSEVIGPGVSNECVEAQQGSHVFEDHFLVEVVDPRSGEPRPPGEVGELVFTTLTKEALPVIRYRTGDLASLDPSPCRCGRTHARMSLVVGRTDDMLIVRGINVFPSQVESVVVQFPELSPHYQLRITRERTLDDLEVRIEADPSRDGGAAGPDATAALEARVADRLRGVVGIHIRVRVVPPGSLPRSEGGKLRRVVDDRPS</sequence>
<evidence type="ECO:0000256" key="4">
    <source>
        <dbReference type="ARBA" id="ARBA00060591"/>
    </source>
</evidence>
<dbReference type="PANTHER" id="PTHR43439">
    <property type="entry name" value="PHENYLACETATE-COENZYME A LIGASE"/>
    <property type="match status" value="1"/>
</dbReference>
<protein>
    <recommendedName>
        <fullName evidence="7 9">Phenylacetate-coenzyme A ligase</fullName>
        <ecNumber evidence="6 9">6.2.1.30</ecNumber>
    </recommendedName>
    <alternativeName>
        <fullName evidence="8 9">Phenylacetyl-CoA ligase</fullName>
    </alternativeName>
</protein>